<organism evidence="2 3">
    <name type="scientific">Roseomonas nitratireducens</name>
    <dbReference type="NCBI Taxonomy" id="2820810"/>
    <lineage>
        <taxon>Bacteria</taxon>
        <taxon>Pseudomonadati</taxon>
        <taxon>Pseudomonadota</taxon>
        <taxon>Alphaproteobacteria</taxon>
        <taxon>Acetobacterales</taxon>
        <taxon>Roseomonadaceae</taxon>
        <taxon>Roseomonas</taxon>
    </lineage>
</organism>
<evidence type="ECO:0000313" key="3">
    <source>
        <dbReference type="Proteomes" id="UP000680815"/>
    </source>
</evidence>
<gene>
    <name evidence="2" type="ORF">J5Y09_11775</name>
</gene>
<evidence type="ECO:0000256" key="1">
    <source>
        <dbReference type="SAM" id="SignalP"/>
    </source>
</evidence>
<feature type="chain" id="PRO_5045167114" description="DUF4154 domain-containing protein" evidence="1">
    <location>
        <begin position="20"/>
        <end position="135"/>
    </location>
</feature>
<keyword evidence="3" id="KW-1185">Reference proteome</keyword>
<evidence type="ECO:0000313" key="2">
    <source>
        <dbReference type="EMBL" id="MBP0464587.1"/>
    </source>
</evidence>
<feature type="signal peptide" evidence="1">
    <location>
        <begin position="1"/>
        <end position="19"/>
    </location>
</feature>
<dbReference type="RefSeq" id="WP_209351987.1">
    <property type="nucleotide sequence ID" value="NZ_JAGIYZ010000010.1"/>
</dbReference>
<protein>
    <recommendedName>
        <fullName evidence="4">DUF4154 domain-containing protein</fullName>
    </recommendedName>
</protein>
<accession>A0ABS4ATG1</accession>
<evidence type="ECO:0008006" key="4">
    <source>
        <dbReference type="Google" id="ProtNLM"/>
    </source>
</evidence>
<dbReference type="EMBL" id="JAGIYZ010000010">
    <property type="protein sequence ID" value="MBP0464587.1"/>
    <property type="molecule type" value="Genomic_DNA"/>
</dbReference>
<sequence length="135" mass="13803">MRGIFGCAAALVVAASAQAAPRDPPRHYAAIGAPDPALVAAGALLGVSVGIEDADDAAIAALYRHQHAVTILLRDAAARRPVALGGAAFEPDAGRRGARLGVLRLPEGRAFAVTRAMEDSASTRAARLLLRPLPP</sequence>
<keyword evidence="1" id="KW-0732">Signal</keyword>
<dbReference type="Proteomes" id="UP000680815">
    <property type="component" value="Unassembled WGS sequence"/>
</dbReference>
<comment type="caution">
    <text evidence="2">The sequence shown here is derived from an EMBL/GenBank/DDBJ whole genome shotgun (WGS) entry which is preliminary data.</text>
</comment>
<reference evidence="2 3" key="1">
    <citation type="submission" date="2021-03" db="EMBL/GenBank/DDBJ databases">
        <authorList>
            <person name="So Y."/>
        </authorList>
    </citation>
    <scope>NUCLEOTIDE SEQUENCE [LARGE SCALE GENOMIC DNA]</scope>
    <source>
        <strain evidence="2 3">PWR1</strain>
    </source>
</reference>
<proteinExistence type="predicted"/>
<name>A0ABS4ATG1_9PROT</name>